<keyword evidence="3 5" id="KW-0533">Nickel</keyword>
<dbReference type="InterPro" id="IPR004029">
    <property type="entry name" value="UreE_N"/>
</dbReference>
<evidence type="ECO:0000256" key="4">
    <source>
        <dbReference type="ARBA" id="ARBA00023186"/>
    </source>
</evidence>
<evidence type="ECO:0000259" key="7">
    <source>
        <dbReference type="SMART" id="SM00988"/>
    </source>
</evidence>
<dbReference type="EMBL" id="JAOVZQ010000001">
    <property type="protein sequence ID" value="MCY0094061.1"/>
    <property type="molecule type" value="Genomic_DNA"/>
</dbReference>
<comment type="similarity">
    <text evidence="5">Belongs to the UreE family.</text>
</comment>
<reference evidence="8" key="1">
    <citation type="submission" date="2022-10" db="EMBL/GenBank/DDBJ databases">
        <title>Hoeflea sp. J2-29, isolated from marine algae.</title>
        <authorList>
            <person name="Kristyanto S."/>
            <person name="Kim J.M."/>
            <person name="Jeon C.O."/>
        </authorList>
    </citation>
    <scope>NUCLEOTIDE SEQUENCE</scope>
    <source>
        <strain evidence="8">J2-29</strain>
    </source>
</reference>
<evidence type="ECO:0000256" key="3">
    <source>
        <dbReference type="ARBA" id="ARBA00022596"/>
    </source>
</evidence>
<feature type="domain" description="UreE urease accessory N-terminal" evidence="7">
    <location>
        <begin position="5"/>
        <end position="71"/>
    </location>
</feature>
<dbReference type="Proteomes" id="UP001081283">
    <property type="component" value="Unassembled WGS sequence"/>
</dbReference>
<dbReference type="InterPro" id="IPR012406">
    <property type="entry name" value="UreE"/>
</dbReference>
<evidence type="ECO:0000313" key="9">
    <source>
        <dbReference type="Proteomes" id="UP001081283"/>
    </source>
</evidence>
<dbReference type="InterPro" id="IPR036118">
    <property type="entry name" value="UreE_N_sf"/>
</dbReference>
<accession>A0ABT3YDT8</accession>
<keyword evidence="2 5" id="KW-0963">Cytoplasm</keyword>
<dbReference type="PIRSF" id="PIRSF036402">
    <property type="entry name" value="Ureas_acces_UreE"/>
    <property type="match status" value="1"/>
</dbReference>
<organism evidence="8 9">
    <name type="scientific">Hoeflea ulvae</name>
    <dbReference type="NCBI Taxonomy" id="2983764"/>
    <lineage>
        <taxon>Bacteria</taxon>
        <taxon>Pseudomonadati</taxon>
        <taxon>Pseudomonadota</taxon>
        <taxon>Alphaproteobacteria</taxon>
        <taxon>Hyphomicrobiales</taxon>
        <taxon>Rhizobiaceae</taxon>
        <taxon>Hoeflea</taxon>
    </lineage>
</organism>
<feature type="region of interest" description="Disordered" evidence="6">
    <location>
        <begin position="140"/>
        <end position="171"/>
    </location>
</feature>
<gene>
    <name evidence="5" type="primary">ureE</name>
    <name evidence="8" type="ORF">OEG82_08515</name>
</gene>
<dbReference type="SUPFAM" id="SSF69737">
    <property type="entry name" value="Urease metallochaperone UreE, C-terminal domain"/>
    <property type="match status" value="1"/>
</dbReference>
<dbReference type="InterPro" id="IPR007864">
    <property type="entry name" value="UreE_C_dom"/>
</dbReference>
<evidence type="ECO:0000313" key="8">
    <source>
        <dbReference type="EMBL" id="MCY0094061.1"/>
    </source>
</evidence>
<dbReference type="HAMAP" id="MF_00822">
    <property type="entry name" value="UreE"/>
    <property type="match status" value="1"/>
</dbReference>
<evidence type="ECO:0000256" key="2">
    <source>
        <dbReference type="ARBA" id="ARBA00022490"/>
    </source>
</evidence>
<proteinExistence type="inferred from homology"/>
<keyword evidence="9" id="KW-1185">Reference proteome</keyword>
<dbReference type="SUPFAM" id="SSF69287">
    <property type="entry name" value="Urease metallochaperone UreE, N-terminal domain"/>
    <property type="match status" value="1"/>
</dbReference>
<evidence type="ECO:0000256" key="6">
    <source>
        <dbReference type="SAM" id="MobiDB-lite"/>
    </source>
</evidence>
<dbReference type="Pfam" id="PF02814">
    <property type="entry name" value="UreE_N"/>
    <property type="match status" value="1"/>
</dbReference>
<keyword evidence="4 5" id="KW-0143">Chaperone</keyword>
<protein>
    <recommendedName>
        <fullName evidence="5">Urease accessory protein UreE</fullName>
    </recommendedName>
</protein>
<dbReference type="SMART" id="SM00988">
    <property type="entry name" value="UreE_N"/>
    <property type="match status" value="1"/>
</dbReference>
<dbReference type="RefSeq" id="WP_267612003.1">
    <property type="nucleotide sequence ID" value="NZ_JAOVZQ010000001.1"/>
</dbReference>
<name>A0ABT3YDT8_9HYPH</name>
<comment type="caution">
    <text evidence="8">The sequence shown here is derived from an EMBL/GenBank/DDBJ whole genome shotgun (WGS) entry which is preliminary data.</text>
</comment>
<dbReference type="Gene3D" id="2.60.260.20">
    <property type="entry name" value="Urease metallochaperone UreE, N-terminal domain"/>
    <property type="match status" value="1"/>
</dbReference>
<comment type="subcellular location">
    <subcellularLocation>
        <location evidence="1 5">Cytoplasm</location>
    </subcellularLocation>
</comment>
<comment type="function">
    <text evidence="5">Involved in urease metallocenter assembly. Binds nickel. Probably functions as a nickel donor during metallocenter assembly.</text>
</comment>
<evidence type="ECO:0000256" key="1">
    <source>
        <dbReference type="ARBA" id="ARBA00004496"/>
    </source>
</evidence>
<sequence>MHLPTVTSVTRDFDTPVASITLDETARHRRRMRMVSDRLENGETIAFLLDLPQARLLRHGDGLVLDDGRIIEVHAVPEALMEVRGSDPRHLLSLAWQIGNRHLAAEITTETIRLRRDHVIRDMLLGLGASVTDIEAPFDPEGGAYGGAHSAHHHQAHDHAHAHGHPEHSHD</sequence>
<dbReference type="Pfam" id="PF05194">
    <property type="entry name" value="UreE_C"/>
    <property type="match status" value="1"/>
</dbReference>
<dbReference type="CDD" id="cd00571">
    <property type="entry name" value="UreE"/>
    <property type="match status" value="1"/>
</dbReference>
<evidence type="ECO:0000256" key="5">
    <source>
        <dbReference type="HAMAP-Rule" id="MF_00822"/>
    </source>
</evidence>
<dbReference type="Gene3D" id="3.30.70.790">
    <property type="entry name" value="UreE, C-terminal domain"/>
    <property type="match status" value="1"/>
</dbReference>
<feature type="compositionally biased region" description="Basic and acidic residues" evidence="6">
    <location>
        <begin position="157"/>
        <end position="171"/>
    </location>
</feature>